<dbReference type="EMBL" id="CP001472">
    <property type="protein sequence ID" value="ACO32468.1"/>
    <property type="molecule type" value="Genomic_DNA"/>
</dbReference>
<dbReference type="AlphaFoldDB" id="C1F3T9"/>
<protein>
    <submittedName>
        <fullName evidence="2">Uncharacterized protein</fullName>
    </submittedName>
</protein>
<feature type="region of interest" description="Disordered" evidence="1">
    <location>
        <begin position="298"/>
        <end position="321"/>
    </location>
</feature>
<feature type="region of interest" description="Disordered" evidence="1">
    <location>
        <begin position="235"/>
        <end position="275"/>
    </location>
</feature>
<keyword evidence="3" id="KW-1185">Reference proteome</keyword>
<sequence>MERSSSGTFWSCSSVTCLLPRRFAASLPGVAVALVLFPLACVAGAQQKPVAYAPTENATVSGSLEVKNGRAAIGSHATLTAGDATVPVTLARGGQINVCRSTTVQISTDSTLGKSQRPGDDAIMLALDHGAMEEHGKPGKYSDVILTPDLRILVSGPGKADLSLRVGMNGDTCIDNHGAHAPYVTVTNLFSGGVYRVQPNQRVLLESGDTSRVVDNEPEPCGCPAAPTELAAGLHHGNHRHKGTPQTKAEKENPFPLAESEGLKPPPAPSSTPAVPIGQVHAEVEAPITYNSAQPVPVTSAAKPARGAGSSSPGDEATVQTPHRHRGFFGSIGHFFAHLFGHK</sequence>
<name>C1F3T9_ACIC5</name>
<proteinExistence type="predicted"/>
<dbReference type="eggNOG" id="ENOG502ZVJA">
    <property type="taxonomic scope" value="Bacteria"/>
</dbReference>
<evidence type="ECO:0000313" key="3">
    <source>
        <dbReference type="Proteomes" id="UP000002207"/>
    </source>
</evidence>
<organism evidence="2 3">
    <name type="scientific">Acidobacterium capsulatum (strain ATCC 51196 / DSM 11244 / BCRC 80197 / JCM 7670 / NBRC 15755 / NCIMB 13165 / 161)</name>
    <dbReference type="NCBI Taxonomy" id="240015"/>
    <lineage>
        <taxon>Bacteria</taxon>
        <taxon>Pseudomonadati</taxon>
        <taxon>Acidobacteriota</taxon>
        <taxon>Terriglobia</taxon>
        <taxon>Terriglobales</taxon>
        <taxon>Acidobacteriaceae</taxon>
        <taxon>Acidobacterium</taxon>
    </lineage>
</organism>
<dbReference type="Proteomes" id="UP000002207">
    <property type="component" value="Chromosome"/>
</dbReference>
<dbReference type="STRING" id="240015.ACP_2878"/>
<feature type="compositionally biased region" description="Polar residues" evidence="1">
    <location>
        <begin position="309"/>
        <end position="321"/>
    </location>
</feature>
<accession>C1F3T9</accession>
<dbReference type="HOGENOM" id="CLU_915074_0_0_0"/>
<dbReference type="KEGG" id="aca:ACP_2878"/>
<evidence type="ECO:0000313" key="2">
    <source>
        <dbReference type="EMBL" id="ACO32468.1"/>
    </source>
</evidence>
<evidence type="ECO:0000256" key="1">
    <source>
        <dbReference type="SAM" id="MobiDB-lite"/>
    </source>
</evidence>
<gene>
    <name evidence="2" type="ordered locus">ACP_2878</name>
</gene>
<dbReference type="InParanoid" id="C1F3T9"/>
<reference evidence="2 3" key="1">
    <citation type="journal article" date="2009" name="Appl. Environ. Microbiol.">
        <title>Three genomes from the phylum Acidobacteria provide insight into the lifestyles of these microorganisms in soils.</title>
        <authorList>
            <person name="Ward N.L."/>
            <person name="Challacombe J.F."/>
            <person name="Janssen P.H."/>
            <person name="Henrissat B."/>
            <person name="Coutinho P.M."/>
            <person name="Wu M."/>
            <person name="Xie G."/>
            <person name="Haft D.H."/>
            <person name="Sait M."/>
            <person name="Badger J."/>
            <person name="Barabote R.D."/>
            <person name="Bradley B."/>
            <person name="Brettin T.S."/>
            <person name="Brinkac L.M."/>
            <person name="Bruce D."/>
            <person name="Creasy T."/>
            <person name="Daugherty S.C."/>
            <person name="Davidsen T.M."/>
            <person name="DeBoy R.T."/>
            <person name="Detter J.C."/>
            <person name="Dodson R.J."/>
            <person name="Durkin A.S."/>
            <person name="Ganapathy A."/>
            <person name="Gwinn-Giglio M."/>
            <person name="Han C.S."/>
            <person name="Khouri H."/>
            <person name="Kiss H."/>
            <person name="Kothari S.P."/>
            <person name="Madupu R."/>
            <person name="Nelson K.E."/>
            <person name="Nelson W.C."/>
            <person name="Paulsen I."/>
            <person name="Penn K."/>
            <person name="Ren Q."/>
            <person name="Rosovitz M.J."/>
            <person name="Selengut J.D."/>
            <person name="Shrivastava S."/>
            <person name="Sullivan S.A."/>
            <person name="Tapia R."/>
            <person name="Thompson L.S."/>
            <person name="Watkins K.L."/>
            <person name="Yang Q."/>
            <person name="Yu C."/>
            <person name="Zafar N."/>
            <person name="Zhou L."/>
            <person name="Kuske C.R."/>
        </authorList>
    </citation>
    <scope>NUCLEOTIDE SEQUENCE [LARGE SCALE GENOMIC DNA]</scope>
    <source>
        <strain evidence="3">ATCC 51196 / DSM 11244 / BCRC 80197 / JCM 7670 / NBRC 15755 / NCIMB 13165 / 161</strain>
    </source>
</reference>